<dbReference type="Gene3D" id="3.30.40.10">
    <property type="entry name" value="Zinc/RING finger domain, C3HC4 (zinc finger)"/>
    <property type="match status" value="1"/>
</dbReference>
<keyword evidence="2" id="KW-0863">Zinc-finger</keyword>
<dbReference type="InterPro" id="IPR047506">
    <property type="entry name" value="UBR7-like_UBR-box"/>
</dbReference>
<dbReference type="EMBL" id="JAUESC010000382">
    <property type="protein sequence ID" value="KAK0587457.1"/>
    <property type="molecule type" value="Genomic_DNA"/>
</dbReference>
<dbReference type="InterPro" id="IPR013083">
    <property type="entry name" value="Znf_RING/FYVE/PHD"/>
</dbReference>
<comment type="caution">
    <text evidence="8">The sequence shown here is derived from an EMBL/GenBank/DDBJ whole genome shotgun (WGS) entry which is preliminary data.</text>
</comment>
<dbReference type="GO" id="GO:0008270">
    <property type="term" value="F:zinc ion binding"/>
    <property type="evidence" value="ECO:0007669"/>
    <property type="project" value="UniProtKB-KW"/>
</dbReference>
<dbReference type="PANTHER" id="PTHR13513">
    <property type="entry name" value="E3 UBIQUITIN-PROTEIN LIGASE UBR7"/>
    <property type="match status" value="1"/>
</dbReference>
<keyword evidence="1" id="KW-0479">Metal-binding</keyword>
<dbReference type="PANTHER" id="PTHR13513:SF9">
    <property type="entry name" value="E3 UBIQUITIN-PROTEIN LIGASE UBR7-RELATED"/>
    <property type="match status" value="1"/>
</dbReference>
<feature type="domain" description="UBR-type" evidence="7">
    <location>
        <begin position="40"/>
        <end position="110"/>
    </location>
</feature>
<feature type="compositionally biased region" description="Polar residues" evidence="6">
    <location>
        <begin position="236"/>
        <end position="245"/>
    </location>
</feature>
<reference evidence="8" key="2">
    <citation type="submission" date="2023-06" db="EMBL/GenBank/DDBJ databases">
        <authorList>
            <person name="Swenson N.G."/>
            <person name="Wegrzyn J.L."/>
            <person name="Mcevoy S.L."/>
        </authorList>
    </citation>
    <scope>NUCLEOTIDE SEQUENCE</scope>
    <source>
        <strain evidence="8">NS2018</strain>
        <tissue evidence="8">Leaf</tissue>
    </source>
</reference>
<dbReference type="FunFam" id="3.30.40.10:FF:000439">
    <property type="entry name" value="Putative E3 ubiquitin-protein ligase UBR7"/>
    <property type="match status" value="1"/>
</dbReference>
<evidence type="ECO:0000259" key="7">
    <source>
        <dbReference type="PROSITE" id="PS51157"/>
    </source>
</evidence>
<keyword evidence="3" id="KW-0862">Zinc</keyword>
<evidence type="ECO:0000256" key="6">
    <source>
        <dbReference type="SAM" id="MobiDB-lite"/>
    </source>
</evidence>
<name>A0AA39VP36_ACESA</name>
<dbReference type="CDD" id="cd19677">
    <property type="entry name" value="UBR-box_UBR7"/>
    <property type="match status" value="1"/>
</dbReference>
<dbReference type="GO" id="GO:0061630">
    <property type="term" value="F:ubiquitin protein ligase activity"/>
    <property type="evidence" value="ECO:0007669"/>
    <property type="project" value="InterPro"/>
</dbReference>
<dbReference type="CDD" id="cd15542">
    <property type="entry name" value="PHD_UBR7"/>
    <property type="match status" value="1"/>
</dbReference>
<feature type="region of interest" description="Disordered" evidence="6">
    <location>
        <begin position="223"/>
        <end position="266"/>
    </location>
</feature>
<keyword evidence="9" id="KW-1185">Reference proteome</keyword>
<evidence type="ECO:0000313" key="8">
    <source>
        <dbReference type="EMBL" id="KAK0587457.1"/>
    </source>
</evidence>
<dbReference type="AlphaFoldDB" id="A0AA39VP36"/>
<dbReference type="InterPro" id="IPR003126">
    <property type="entry name" value="Znf_UBR"/>
</dbReference>
<evidence type="ECO:0000313" key="9">
    <source>
        <dbReference type="Proteomes" id="UP001168877"/>
    </source>
</evidence>
<dbReference type="Proteomes" id="UP001168877">
    <property type="component" value="Unassembled WGS sequence"/>
</dbReference>
<gene>
    <name evidence="8" type="ORF">LWI29_023094</name>
</gene>
<keyword evidence="5" id="KW-0175">Coiled coil</keyword>
<dbReference type="GO" id="GO:0005737">
    <property type="term" value="C:cytoplasm"/>
    <property type="evidence" value="ECO:0007669"/>
    <property type="project" value="TreeGrafter"/>
</dbReference>
<dbReference type="SMART" id="SM00396">
    <property type="entry name" value="ZnF_UBR1"/>
    <property type="match status" value="1"/>
</dbReference>
<evidence type="ECO:0000256" key="4">
    <source>
        <dbReference type="PROSITE-ProRule" id="PRU00508"/>
    </source>
</evidence>
<protein>
    <recommendedName>
        <fullName evidence="7">UBR-type domain-containing protein</fullName>
    </recommendedName>
</protein>
<evidence type="ECO:0000256" key="1">
    <source>
        <dbReference type="ARBA" id="ARBA00022723"/>
    </source>
</evidence>
<dbReference type="InterPro" id="IPR001965">
    <property type="entry name" value="Znf_PHD"/>
</dbReference>
<dbReference type="PROSITE" id="PS51157">
    <property type="entry name" value="ZF_UBR"/>
    <property type="match status" value="1"/>
</dbReference>
<accession>A0AA39VP36</accession>
<organism evidence="8 9">
    <name type="scientific">Acer saccharum</name>
    <name type="common">Sugar maple</name>
    <dbReference type="NCBI Taxonomy" id="4024"/>
    <lineage>
        <taxon>Eukaryota</taxon>
        <taxon>Viridiplantae</taxon>
        <taxon>Streptophyta</taxon>
        <taxon>Embryophyta</taxon>
        <taxon>Tracheophyta</taxon>
        <taxon>Spermatophyta</taxon>
        <taxon>Magnoliopsida</taxon>
        <taxon>eudicotyledons</taxon>
        <taxon>Gunneridae</taxon>
        <taxon>Pentapetalae</taxon>
        <taxon>rosids</taxon>
        <taxon>malvids</taxon>
        <taxon>Sapindales</taxon>
        <taxon>Sapindaceae</taxon>
        <taxon>Hippocastanoideae</taxon>
        <taxon>Acereae</taxon>
        <taxon>Acer</taxon>
    </lineage>
</organism>
<dbReference type="InterPro" id="IPR011011">
    <property type="entry name" value="Znf_FYVE_PHD"/>
</dbReference>
<feature type="zinc finger region" description="UBR-type" evidence="4">
    <location>
        <begin position="40"/>
        <end position="110"/>
    </location>
</feature>
<evidence type="ECO:0000256" key="3">
    <source>
        <dbReference type="ARBA" id="ARBA00022833"/>
    </source>
</evidence>
<dbReference type="Pfam" id="PF02207">
    <property type="entry name" value="zf-UBR"/>
    <property type="match status" value="1"/>
</dbReference>
<dbReference type="InterPro" id="IPR040204">
    <property type="entry name" value="UBR7"/>
</dbReference>
<evidence type="ECO:0000256" key="5">
    <source>
        <dbReference type="SAM" id="Coils"/>
    </source>
</evidence>
<proteinExistence type="predicted"/>
<reference evidence="8" key="1">
    <citation type="journal article" date="2022" name="Plant J.">
        <title>Strategies of tolerance reflected in two North American maple genomes.</title>
        <authorList>
            <person name="McEvoy S.L."/>
            <person name="Sezen U.U."/>
            <person name="Trouern-Trend A."/>
            <person name="McMahon S.M."/>
            <person name="Schaberg P.G."/>
            <person name="Yang J."/>
            <person name="Wegrzyn J.L."/>
            <person name="Swenson N.G."/>
        </authorList>
    </citation>
    <scope>NUCLEOTIDE SEQUENCE</scope>
    <source>
        <strain evidence="8">NS2018</strain>
    </source>
</reference>
<feature type="compositionally biased region" description="Polar residues" evidence="6">
    <location>
        <begin position="253"/>
        <end position="266"/>
    </location>
</feature>
<dbReference type="SMART" id="SM00249">
    <property type="entry name" value="PHD"/>
    <property type="match status" value="1"/>
</dbReference>
<feature type="coiled-coil region" evidence="5">
    <location>
        <begin position="332"/>
        <end position="359"/>
    </location>
</feature>
<evidence type="ECO:0000256" key="2">
    <source>
        <dbReference type="ARBA" id="ARBA00022771"/>
    </source>
</evidence>
<sequence>MAGDEMDNEGEQTISIEEYLNEVEEEELEADLVLGGDEGKECTYSKGYMKRQAIFSCLTCTPEGNAGVCTACSLSCHDGHEIVELWTKRNFSCDCGNSKFGEFFCKLLPSKDVENVQNSYNHNFKGVYCTCNLPYPDPNVEEQVEMIQCCMCEDWFHEEHLGLESSDEIPRDEEGEPRYEDFICKACSAVCSFLTLYPQTIWAAAVKCNGAANTNKDKDVMEDNPSACGSGKLETGTRSHISPTKDNVPADANSGSSSGGKENIIGESSNANIGSDLCTKDANSHINCLLGDNQPADIIDSKPLFLSKNWRDLLCRCEKCLDMYRQKQISYLLDKEDSIAEYERTAKQKREEKLQQQEGAELTLLNKLGHVEKMEILNGIADMKDEFRTFLESFDPSNAITSADVHQIFENLAKKRKRTE</sequence>
<dbReference type="SUPFAM" id="SSF57903">
    <property type="entry name" value="FYVE/PHD zinc finger"/>
    <property type="match status" value="1"/>
</dbReference>